<dbReference type="AlphaFoldDB" id="A0A1D2MYM1"/>
<dbReference type="SMART" id="SM00343">
    <property type="entry name" value="ZnF_C2HC"/>
    <property type="match status" value="2"/>
</dbReference>
<keyword evidence="4 9" id="KW-0378">Hydrolase</keyword>
<keyword evidence="6 9" id="KW-0067">ATP-binding</keyword>
<feature type="region of interest" description="Disordered" evidence="10">
    <location>
        <begin position="214"/>
        <end position="247"/>
    </location>
</feature>
<proteinExistence type="inferred from homology"/>
<dbReference type="InterPro" id="IPR000629">
    <property type="entry name" value="RNA-helicase_DEAD-box_CS"/>
</dbReference>
<evidence type="ECO:0000256" key="4">
    <source>
        <dbReference type="ARBA" id="ARBA00022801"/>
    </source>
</evidence>
<keyword evidence="5 9" id="KW-0347">Helicase</keyword>
<evidence type="ECO:0000259" key="12">
    <source>
        <dbReference type="PROSITE" id="PS51192"/>
    </source>
</evidence>
<comment type="similarity">
    <text evidence="1">Belongs to the DEAD box helicase family. DDX4/VASA subfamily.</text>
</comment>
<dbReference type="SUPFAM" id="SSF57756">
    <property type="entry name" value="Retrovirus zinc finger-like domains"/>
    <property type="match status" value="1"/>
</dbReference>
<evidence type="ECO:0000256" key="6">
    <source>
        <dbReference type="ARBA" id="ARBA00022840"/>
    </source>
</evidence>
<dbReference type="OMA" id="VIRVACC"/>
<dbReference type="InterPro" id="IPR014014">
    <property type="entry name" value="RNA_helicase_DEAD_Q_motif"/>
</dbReference>
<feature type="non-terminal residue" evidence="15">
    <location>
        <position position="1"/>
    </location>
</feature>
<dbReference type="InterPro" id="IPR001650">
    <property type="entry name" value="Helicase_C-like"/>
</dbReference>
<dbReference type="Proteomes" id="UP000094527">
    <property type="component" value="Unassembled WGS sequence"/>
</dbReference>
<dbReference type="InterPro" id="IPR027417">
    <property type="entry name" value="P-loop_NTPase"/>
</dbReference>
<keyword evidence="16" id="KW-1185">Reference proteome</keyword>
<dbReference type="GO" id="GO:0008270">
    <property type="term" value="F:zinc ion binding"/>
    <property type="evidence" value="ECO:0007669"/>
    <property type="project" value="UniProtKB-KW"/>
</dbReference>
<keyword evidence="7" id="KW-0862">Zinc</keyword>
<dbReference type="InterPro" id="IPR011545">
    <property type="entry name" value="DEAD/DEAH_box_helicase_dom"/>
</dbReference>
<dbReference type="InterPro" id="IPR036875">
    <property type="entry name" value="Znf_CCHC_sf"/>
</dbReference>
<keyword evidence="7" id="KW-0863">Zinc-finger</keyword>
<dbReference type="PROSITE" id="PS00039">
    <property type="entry name" value="DEAD_ATP_HELICASE"/>
    <property type="match status" value="1"/>
</dbReference>
<accession>A0A1D2MYM1</accession>
<dbReference type="Gene3D" id="3.40.50.300">
    <property type="entry name" value="P-loop containing nucleotide triphosphate hydrolases"/>
    <property type="match status" value="2"/>
</dbReference>
<comment type="caution">
    <text evidence="15">The sequence shown here is derived from an EMBL/GenBank/DDBJ whole genome shotgun (WGS) entry which is preliminary data.</text>
</comment>
<dbReference type="EC" id="3.6.4.13" evidence="2"/>
<evidence type="ECO:0000313" key="16">
    <source>
        <dbReference type="Proteomes" id="UP000094527"/>
    </source>
</evidence>
<protein>
    <recommendedName>
        <fullName evidence="2">RNA helicase</fullName>
        <ecNumber evidence="2">3.6.4.13</ecNumber>
    </recommendedName>
</protein>
<reference evidence="15 16" key="1">
    <citation type="journal article" date="2016" name="Genome Biol. Evol.">
        <title>Gene Family Evolution Reflects Adaptation to Soil Environmental Stressors in the Genome of the Collembolan Orchesella cincta.</title>
        <authorList>
            <person name="Faddeeva-Vakhrusheva A."/>
            <person name="Derks M.F."/>
            <person name="Anvar S.Y."/>
            <person name="Agamennone V."/>
            <person name="Suring W."/>
            <person name="Smit S."/>
            <person name="van Straalen N.M."/>
            <person name="Roelofs D."/>
        </authorList>
    </citation>
    <scope>NUCLEOTIDE SEQUENCE [LARGE SCALE GENOMIC DNA]</scope>
    <source>
        <tissue evidence="15">Mixed pool</tissue>
    </source>
</reference>
<dbReference type="CDD" id="cd18787">
    <property type="entry name" value="SF2_C_DEAD"/>
    <property type="match status" value="1"/>
</dbReference>
<dbReference type="STRING" id="48709.A0A1D2MYM1"/>
<evidence type="ECO:0000256" key="7">
    <source>
        <dbReference type="PROSITE-ProRule" id="PRU00047"/>
    </source>
</evidence>
<dbReference type="Pfam" id="PF00098">
    <property type="entry name" value="zf-CCHC"/>
    <property type="match status" value="2"/>
</dbReference>
<dbReference type="EMBL" id="LJIJ01000381">
    <property type="protein sequence ID" value="ODM98100.1"/>
    <property type="molecule type" value="Genomic_DNA"/>
</dbReference>
<dbReference type="Pfam" id="PF00270">
    <property type="entry name" value="DEAD"/>
    <property type="match status" value="1"/>
</dbReference>
<evidence type="ECO:0000256" key="8">
    <source>
        <dbReference type="PROSITE-ProRule" id="PRU00552"/>
    </source>
</evidence>
<feature type="domain" description="CCHC-type" evidence="11">
    <location>
        <begin position="157"/>
        <end position="172"/>
    </location>
</feature>
<evidence type="ECO:0000256" key="5">
    <source>
        <dbReference type="ARBA" id="ARBA00022806"/>
    </source>
</evidence>
<dbReference type="InterPro" id="IPR001878">
    <property type="entry name" value="Znf_CCHC"/>
</dbReference>
<feature type="domain" description="DEAD-box RNA helicase Q" evidence="14">
    <location>
        <begin position="289"/>
        <end position="317"/>
    </location>
</feature>
<feature type="non-terminal residue" evidence="15">
    <location>
        <position position="699"/>
    </location>
</feature>
<feature type="domain" description="Helicase C-terminal" evidence="13">
    <location>
        <begin position="498"/>
        <end position="656"/>
    </location>
</feature>
<dbReference type="GO" id="GO:0005524">
    <property type="term" value="F:ATP binding"/>
    <property type="evidence" value="ECO:0007669"/>
    <property type="project" value="UniProtKB-KW"/>
</dbReference>
<feature type="compositionally biased region" description="Basic and acidic residues" evidence="10">
    <location>
        <begin position="214"/>
        <end position="240"/>
    </location>
</feature>
<evidence type="ECO:0000259" key="13">
    <source>
        <dbReference type="PROSITE" id="PS51194"/>
    </source>
</evidence>
<evidence type="ECO:0000256" key="9">
    <source>
        <dbReference type="RuleBase" id="RU000492"/>
    </source>
</evidence>
<feature type="domain" description="CCHC-type" evidence="11">
    <location>
        <begin position="130"/>
        <end position="145"/>
    </location>
</feature>
<dbReference type="PROSITE" id="PS51195">
    <property type="entry name" value="Q_MOTIF"/>
    <property type="match status" value="1"/>
</dbReference>
<keyword evidence="3 9" id="KW-0547">Nucleotide-binding</keyword>
<dbReference type="PROSITE" id="PS51192">
    <property type="entry name" value="HELICASE_ATP_BIND_1"/>
    <property type="match status" value="1"/>
</dbReference>
<dbReference type="Pfam" id="PF00271">
    <property type="entry name" value="Helicase_C"/>
    <property type="match status" value="1"/>
</dbReference>
<sequence length="699" mass="77479">AYWVSRFSILRNKPAALAEFYCSARRFLVFCCENSEPALASASEQATNSSTATANSTRVVLFRKTLSSSSDFLHFSFSADGEWLLISFVNRYLWKTRLIQNDGRLDCPPHKDSGRGRGTRGGGGGDTGNCFRCGEQGHMSRDCPSGGGGGGGGERTCHSCGQVGHMSRECPQGGGGTYEPRLFKSKKKESVPRRRFGKWWPKCLIVKARTQSRDCPEPKKKDLQDVSTTREEAVEGEPPKENYTPPEMLEGDAIFEERKTTFEGSGINFAKYEKIPFKVTGDNAVPSVNTFEELGLRSLVLQNLVKCGYDQPTPIQKHGSPQLINGLHIITTARHVDSSHDCPCNPEALILAPTRELAIQIGKEANMYANGSMIKTQVVYGGTAIFSQKSRLMKGCNIMVATTGRLKQFITEKIVDVSKVKYFILDEADRMLDMGFMPDVQTIVEQLPPKATSLFILTVILLISNRRKIEFPVCSVRRSLRTFKLQQRTFWAIYITTDVKQEILQVEKAEKRNTILEILGKTAKNEKVLVFCASKKGATFLRHISRAATILALQFTGIDREMALLEFTTGKRQVLVATAVAARGLDIPKVAMVINYDLPNEIDEYVHRIGRTGRVGHTGKAISFYDDSQDSSLAPQLLSILKGAGQDVPDFLDGRASNGYGGGFEEGGFFRRCSQGETHEQKHIRVLIVFVRGRGIPVL</sequence>
<dbReference type="GO" id="GO:0003724">
    <property type="term" value="F:RNA helicase activity"/>
    <property type="evidence" value="ECO:0007669"/>
    <property type="project" value="UniProtKB-EC"/>
</dbReference>
<dbReference type="InterPro" id="IPR014001">
    <property type="entry name" value="Helicase_ATP-bd"/>
</dbReference>
<dbReference type="SUPFAM" id="SSF52540">
    <property type="entry name" value="P-loop containing nucleoside triphosphate hydrolases"/>
    <property type="match status" value="1"/>
</dbReference>
<feature type="domain" description="Helicase ATP-binding" evidence="12">
    <location>
        <begin position="345"/>
        <end position="462"/>
    </location>
</feature>
<dbReference type="Gene3D" id="4.10.60.10">
    <property type="entry name" value="Zinc finger, CCHC-type"/>
    <property type="match status" value="2"/>
</dbReference>
<dbReference type="GO" id="GO:0016787">
    <property type="term" value="F:hydrolase activity"/>
    <property type="evidence" value="ECO:0007669"/>
    <property type="project" value="UniProtKB-KW"/>
</dbReference>
<dbReference type="PROSITE" id="PS51194">
    <property type="entry name" value="HELICASE_CTER"/>
    <property type="match status" value="1"/>
</dbReference>
<dbReference type="PANTHER" id="PTHR47958">
    <property type="entry name" value="ATP-DEPENDENT RNA HELICASE DBP3"/>
    <property type="match status" value="1"/>
</dbReference>
<name>A0A1D2MYM1_ORCCI</name>
<dbReference type="SMART" id="SM00487">
    <property type="entry name" value="DEXDc"/>
    <property type="match status" value="1"/>
</dbReference>
<evidence type="ECO:0000259" key="11">
    <source>
        <dbReference type="PROSITE" id="PS50158"/>
    </source>
</evidence>
<evidence type="ECO:0000259" key="14">
    <source>
        <dbReference type="PROSITE" id="PS51195"/>
    </source>
</evidence>
<evidence type="ECO:0000256" key="3">
    <source>
        <dbReference type="ARBA" id="ARBA00022741"/>
    </source>
</evidence>
<dbReference type="SMART" id="SM00490">
    <property type="entry name" value="HELICc"/>
    <property type="match status" value="1"/>
</dbReference>
<evidence type="ECO:0000256" key="1">
    <source>
        <dbReference type="ARBA" id="ARBA00010132"/>
    </source>
</evidence>
<feature type="short sequence motif" description="Q motif" evidence="8">
    <location>
        <begin position="289"/>
        <end position="317"/>
    </location>
</feature>
<dbReference type="GO" id="GO:0003676">
    <property type="term" value="F:nucleic acid binding"/>
    <property type="evidence" value="ECO:0007669"/>
    <property type="project" value="InterPro"/>
</dbReference>
<dbReference type="PROSITE" id="PS50158">
    <property type="entry name" value="ZF_CCHC"/>
    <property type="match status" value="2"/>
</dbReference>
<keyword evidence="7" id="KW-0479">Metal-binding</keyword>
<gene>
    <name evidence="15" type="ORF">Ocin01_08581</name>
</gene>
<evidence type="ECO:0000256" key="2">
    <source>
        <dbReference type="ARBA" id="ARBA00012552"/>
    </source>
</evidence>
<evidence type="ECO:0000256" key="10">
    <source>
        <dbReference type="SAM" id="MobiDB-lite"/>
    </source>
</evidence>
<organism evidence="15 16">
    <name type="scientific">Orchesella cincta</name>
    <name type="common">Springtail</name>
    <name type="synonym">Podura cincta</name>
    <dbReference type="NCBI Taxonomy" id="48709"/>
    <lineage>
        <taxon>Eukaryota</taxon>
        <taxon>Metazoa</taxon>
        <taxon>Ecdysozoa</taxon>
        <taxon>Arthropoda</taxon>
        <taxon>Hexapoda</taxon>
        <taxon>Collembola</taxon>
        <taxon>Entomobryomorpha</taxon>
        <taxon>Entomobryoidea</taxon>
        <taxon>Orchesellidae</taxon>
        <taxon>Orchesellinae</taxon>
        <taxon>Orchesella</taxon>
    </lineage>
</organism>
<dbReference type="OrthoDB" id="196131at2759"/>
<dbReference type="GO" id="GO:0010468">
    <property type="term" value="P:regulation of gene expression"/>
    <property type="evidence" value="ECO:0007669"/>
    <property type="project" value="UniProtKB-ARBA"/>
</dbReference>
<evidence type="ECO:0000313" key="15">
    <source>
        <dbReference type="EMBL" id="ODM98100.1"/>
    </source>
</evidence>